<dbReference type="InterPro" id="IPR029069">
    <property type="entry name" value="HotDog_dom_sf"/>
</dbReference>
<dbReference type="AlphaFoldDB" id="A0A3B0YPG6"/>
<name>A0A3B0YPG6_9ZZZZ</name>
<sequence length="116" mass="12221">MFEFHNIALSGDGAILTASCLIDPANPCFNGHFPGHPLLPAVAQIGLLEALMASATGWNKKICGGSALKFLQPVLPGEQLELRLERQGADTLYVSFTCDGSLKSKGQLHTCGVALV</sequence>
<reference evidence="2" key="1">
    <citation type="submission" date="2018-06" db="EMBL/GenBank/DDBJ databases">
        <authorList>
            <person name="Zhirakovskaya E."/>
        </authorList>
    </citation>
    <scope>NUCLEOTIDE SEQUENCE</scope>
</reference>
<gene>
    <name evidence="2" type="ORF">MNBD_GAMMA13-800</name>
</gene>
<organism evidence="2">
    <name type="scientific">hydrothermal vent metagenome</name>
    <dbReference type="NCBI Taxonomy" id="652676"/>
    <lineage>
        <taxon>unclassified sequences</taxon>
        <taxon>metagenomes</taxon>
        <taxon>ecological metagenomes</taxon>
    </lineage>
</organism>
<dbReference type="InterPro" id="IPR054545">
    <property type="entry name" value="ApeI-like"/>
</dbReference>
<evidence type="ECO:0000259" key="1">
    <source>
        <dbReference type="Pfam" id="PF22818"/>
    </source>
</evidence>
<protein>
    <recommendedName>
        <fullName evidence="1">ApeI dehydratase-like domain-containing protein</fullName>
    </recommendedName>
</protein>
<dbReference type="Pfam" id="PF22818">
    <property type="entry name" value="ApeI-like"/>
    <property type="match status" value="1"/>
</dbReference>
<feature type="domain" description="ApeI dehydratase-like" evidence="1">
    <location>
        <begin position="16"/>
        <end position="100"/>
    </location>
</feature>
<evidence type="ECO:0000313" key="2">
    <source>
        <dbReference type="EMBL" id="VAW77142.1"/>
    </source>
</evidence>
<proteinExistence type="predicted"/>
<dbReference type="Gene3D" id="3.10.129.10">
    <property type="entry name" value="Hotdog Thioesterase"/>
    <property type="match status" value="1"/>
</dbReference>
<accession>A0A3B0YPG6</accession>
<dbReference type="SUPFAM" id="SSF54637">
    <property type="entry name" value="Thioesterase/thiol ester dehydrase-isomerase"/>
    <property type="match status" value="1"/>
</dbReference>
<dbReference type="EMBL" id="UOFK01000111">
    <property type="protein sequence ID" value="VAW77142.1"/>
    <property type="molecule type" value="Genomic_DNA"/>
</dbReference>